<dbReference type="Proteomes" id="UP000054023">
    <property type="component" value="Unassembled WGS sequence"/>
</dbReference>
<proteinExistence type="predicted"/>
<dbReference type="AlphaFoldDB" id="A0A0W8IIC5"/>
<reference evidence="3" key="1">
    <citation type="submission" date="2015-12" db="EMBL/GenBank/DDBJ databases">
        <authorList>
            <person name="Nair G.R."/>
            <person name="Kaur G."/>
            <person name="Mayilraj S."/>
        </authorList>
    </citation>
    <scope>NUCLEOTIDE SEQUENCE [LARGE SCALE GENOMIC DNA]</scope>
    <source>
        <strain evidence="3">CD08_7</strain>
    </source>
</reference>
<evidence type="ECO:0000256" key="1">
    <source>
        <dbReference type="SAM" id="Phobius"/>
    </source>
</evidence>
<evidence type="ECO:0000313" key="2">
    <source>
        <dbReference type="EMBL" id="KUG59791.1"/>
    </source>
</evidence>
<accession>A0A0W8IIC5</accession>
<comment type="caution">
    <text evidence="2">The sequence shown here is derived from an EMBL/GenBank/DDBJ whole genome shotgun (WGS) entry which is preliminary data.</text>
</comment>
<name>A0A0W8IIC5_9MICC</name>
<keyword evidence="1" id="KW-0812">Transmembrane</keyword>
<dbReference type="STRING" id="317018.AVL63_11990"/>
<organism evidence="2 3">
    <name type="scientific">Nesterenkonia jeotgali</name>
    <dbReference type="NCBI Taxonomy" id="317018"/>
    <lineage>
        <taxon>Bacteria</taxon>
        <taxon>Bacillati</taxon>
        <taxon>Actinomycetota</taxon>
        <taxon>Actinomycetes</taxon>
        <taxon>Micrococcales</taxon>
        <taxon>Micrococcaceae</taxon>
        <taxon>Nesterenkonia</taxon>
    </lineage>
</organism>
<feature type="transmembrane region" description="Helical" evidence="1">
    <location>
        <begin position="72"/>
        <end position="93"/>
    </location>
</feature>
<gene>
    <name evidence="2" type="ORF">AVL63_11990</name>
</gene>
<evidence type="ECO:0000313" key="3">
    <source>
        <dbReference type="Proteomes" id="UP000054023"/>
    </source>
</evidence>
<keyword evidence="3" id="KW-1185">Reference proteome</keyword>
<dbReference type="EMBL" id="LQBM01000002">
    <property type="protein sequence ID" value="KUG59791.1"/>
    <property type="molecule type" value="Genomic_DNA"/>
</dbReference>
<sequence>MLVVTRLAIAGLALLAVAWLAVAGLTLLGIAGLAITGLLEAGLTLLGIAGLLKTRLTLLGIAGLLETRLTLLAIPGPLGTGLTLLVLALLVWLAEARLALLVVPGLGSLLRVLSAGRCEAVLLWFPARVRLLICHGAPLDAASASWLVTGSLPRSPPGPGRRTHEVCWTGVSRVSAYRQKRLQPGLSTN</sequence>
<keyword evidence="1" id="KW-1133">Transmembrane helix</keyword>
<keyword evidence="1" id="KW-0472">Membrane</keyword>
<protein>
    <submittedName>
        <fullName evidence="2">Uncharacterized protein</fullName>
    </submittedName>
</protein>
<feature type="transmembrane region" description="Helical" evidence="1">
    <location>
        <begin position="33"/>
        <end position="52"/>
    </location>
</feature>